<dbReference type="STRING" id="198616.SAMN05216193_10560"/>
<comment type="similarity">
    <text evidence="1">Belongs to the metallo-dependent hydrolases superfamily.</text>
</comment>
<feature type="domain" description="Amidohydrolase-related" evidence="2">
    <location>
        <begin position="10"/>
        <end position="353"/>
    </location>
</feature>
<protein>
    <submittedName>
        <fullName evidence="3">Predicted metal-dependent hydrolase, TIM-barrel fold</fullName>
    </submittedName>
</protein>
<dbReference type="EMBL" id="FNIJ01000005">
    <property type="protein sequence ID" value="SDN78021.1"/>
    <property type="molecule type" value="Genomic_DNA"/>
</dbReference>
<dbReference type="RefSeq" id="WP_084313275.1">
    <property type="nucleotide sequence ID" value="NZ_FNIJ01000005.1"/>
</dbReference>
<evidence type="ECO:0000256" key="1">
    <source>
        <dbReference type="ARBA" id="ARBA00038310"/>
    </source>
</evidence>
<keyword evidence="3" id="KW-0378">Hydrolase</keyword>
<organism evidence="3 4">
    <name type="scientific">Pseudomonas jinjuensis</name>
    <dbReference type="NCBI Taxonomy" id="198616"/>
    <lineage>
        <taxon>Bacteria</taxon>
        <taxon>Pseudomonadati</taxon>
        <taxon>Pseudomonadota</taxon>
        <taxon>Gammaproteobacteria</taxon>
        <taxon>Pseudomonadales</taxon>
        <taxon>Pseudomonadaceae</taxon>
        <taxon>Pseudomonas</taxon>
    </lineage>
</organism>
<dbReference type="PANTHER" id="PTHR43569">
    <property type="entry name" value="AMIDOHYDROLASE"/>
    <property type="match status" value="1"/>
</dbReference>
<proteinExistence type="inferred from homology"/>
<reference evidence="4" key="1">
    <citation type="submission" date="2016-10" db="EMBL/GenBank/DDBJ databases">
        <authorList>
            <person name="Varghese N."/>
            <person name="Submissions S."/>
        </authorList>
    </citation>
    <scope>NUCLEOTIDE SEQUENCE [LARGE SCALE GENOMIC DNA]</scope>
    <source>
        <strain evidence="4">JCM 21621</strain>
    </source>
</reference>
<dbReference type="InterPro" id="IPR052350">
    <property type="entry name" value="Metallo-dep_Lactonases"/>
</dbReference>
<sequence>MNSLSFAIVDPHIHQWDPYTTPHRAGLAVRLLGRHPRLLERVVRATQPRATLDTVGLTDHVLAPYRPENYAADCSAYSVEAVVHIEAGWHQHRDFGVVGETRWVAGLPFGADKPRLGAIIGTADPTAACFDQVLAEHRKASPLFRGIRRMAAHHDDPGVHDWSRRPGLYRDPAFQRGYARLAEHGLSFDAWAYSTQLPDVIQLAKNFPEVPLVIDHLATPVGMFGPVGRFTGRSVGERSDIYARWKDDLAELAQHRHVHGKISGLLMPVLGHAFHRRRELAGVETIAELVSPCIEHAIRVFGPERLMFASNFPMDKVTARLSDIIEANLRVVAPYGMGALKAIFRDNAVRFYGMQG</sequence>
<evidence type="ECO:0000313" key="4">
    <source>
        <dbReference type="Proteomes" id="UP000242957"/>
    </source>
</evidence>
<dbReference type="PANTHER" id="PTHR43569:SF1">
    <property type="entry name" value="BLL3371 PROTEIN"/>
    <property type="match status" value="1"/>
</dbReference>
<dbReference type="Proteomes" id="UP000242957">
    <property type="component" value="Unassembled WGS sequence"/>
</dbReference>
<dbReference type="Gene3D" id="3.20.20.140">
    <property type="entry name" value="Metal-dependent hydrolases"/>
    <property type="match status" value="1"/>
</dbReference>
<gene>
    <name evidence="3" type="ORF">SAMN05216193_10560</name>
</gene>
<dbReference type="GO" id="GO:0016787">
    <property type="term" value="F:hydrolase activity"/>
    <property type="evidence" value="ECO:0007669"/>
    <property type="project" value="UniProtKB-KW"/>
</dbReference>
<dbReference type="InterPro" id="IPR006680">
    <property type="entry name" value="Amidohydro-rel"/>
</dbReference>
<name>A0A1H0E6W2_9PSED</name>
<evidence type="ECO:0000259" key="2">
    <source>
        <dbReference type="Pfam" id="PF04909"/>
    </source>
</evidence>
<evidence type="ECO:0000313" key="3">
    <source>
        <dbReference type="EMBL" id="SDN78021.1"/>
    </source>
</evidence>
<keyword evidence="4" id="KW-1185">Reference proteome</keyword>
<dbReference type="OrthoDB" id="9787654at2"/>
<dbReference type="AlphaFoldDB" id="A0A1H0E6W2"/>
<dbReference type="InterPro" id="IPR032466">
    <property type="entry name" value="Metal_Hydrolase"/>
</dbReference>
<dbReference type="SUPFAM" id="SSF51556">
    <property type="entry name" value="Metallo-dependent hydrolases"/>
    <property type="match status" value="1"/>
</dbReference>
<accession>A0A1H0E6W2</accession>
<dbReference type="Pfam" id="PF04909">
    <property type="entry name" value="Amidohydro_2"/>
    <property type="match status" value="1"/>
</dbReference>